<keyword evidence="6" id="KW-0175">Coiled coil</keyword>
<evidence type="ECO:0000259" key="10">
    <source>
        <dbReference type="SMART" id="SM01070"/>
    </source>
</evidence>
<dbReference type="SMART" id="SM01069">
    <property type="entry name" value="CDC37_C"/>
    <property type="match status" value="1"/>
</dbReference>
<comment type="subcellular location">
    <subcellularLocation>
        <location evidence="1">Cytoplasm</location>
    </subcellularLocation>
</comment>
<evidence type="ECO:0000256" key="8">
    <source>
        <dbReference type="SAM" id="SignalP"/>
    </source>
</evidence>
<dbReference type="Gene3D" id="6.10.140.250">
    <property type="match status" value="1"/>
</dbReference>
<dbReference type="GO" id="GO:0051082">
    <property type="term" value="F:unfolded protein binding"/>
    <property type="evidence" value="ECO:0007669"/>
    <property type="project" value="TreeGrafter"/>
</dbReference>
<feature type="domain" description="Cdc37 N-terminal" evidence="11">
    <location>
        <begin position="15"/>
        <end position="139"/>
    </location>
</feature>
<comment type="caution">
    <text evidence="12">The sequence shown here is derived from an EMBL/GenBank/DDBJ whole genome shotgun (WGS) entry which is preliminary data.</text>
</comment>
<evidence type="ECO:0000259" key="9">
    <source>
        <dbReference type="SMART" id="SM01069"/>
    </source>
</evidence>
<dbReference type="EMBL" id="CAAALY010017323">
    <property type="protein sequence ID" value="VEL13284.1"/>
    <property type="molecule type" value="Genomic_DNA"/>
</dbReference>
<feature type="signal peptide" evidence="8">
    <location>
        <begin position="1"/>
        <end position="19"/>
    </location>
</feature>
<keyword evidence="4" id="KW-0143">Chaperone</keyword>
<evidence type="ECO:0000256" key="5">
    <source>
        <dbReference type="ARBA" id="ARBA00031396"/>
    </source>
</evidence>
<feature type="domain" description="Cdc37 C-terminal" evidence="9">
    <location>
        <begin position="301"/>
        <end position="387"/>
    </location>
</feature>
<dbReference type="SUPFAM" id="SSF101391">
    <property type="entry name" value="Hsp90 co-chaperone CDC37"/>
    <property type="match status" value="1"/>
</dbReference>
<evidence type="ECO:0000313" key="13">
    <source>
        <dbReference type="Proteomes" id="UP000784294"/>
    </source>
</evidence>
<proteinExistence type="inferred from homology"/>
<dbReference type="GO" id="GO:0005737">
    <property type="term" value="C:cytoplasm"/>
    <property type="evidence" value="ECO:0007669"/>
    <property type="project" value="UniProtKB-SubCell"/>
</dbReference>
<evidence type="ECO:0000256" key="3">
    <source>
        <dbReference type="ARBA" id="ARBA00022490"/>
    </source>
</evidence>
<dbReference type="AlphaFoldDB" id="A0A448WJJ5"/>
<feature type="chain" id="PRO_5019350800" description="Hsp90 chaperone protein kinase-targeting subunit" evidence="8">
    <location>
        <begin position="20"/>
        <end position="400"/>
    </location>
</feature>
<feature type="domain" description="Cdc37 Hsp90 binding" evidence="10">
    <location>
        <begin position="137"/>
        <end position="297"/>
    </location>
</feature>
<dbReference type="Pfam" id="PF03234">
    <property type="entry name" value="CDC37_N"/>
    <property type="match status" value="1"/>
</dbReference>
<dbReference type="InterPro" id="IPR013873">
    <property type="entry name" value="Cdc37_C"/>
</dbReference>
<feature type="compositionally biased region" description="Basic and acidic residues" evidence="7">
    <location>
        <begin position="389"/>
        <end position="400"/>
    </location>
</feature>
<keyword evidence="3" id="KW-0963">Cytoplasm</keyword>
<dbReference type="InterPro" id="IPR004918">
    <property type="entry name" value="Cdc37"/>
</dbReference>
<dbReference type="Pfam" id="PF08565">
    <property type="entry name" value="CDC37_M"/>
    <property type="match status" value="1"/>
</dbReference>
<dbReference type="InterPro" id="IPR013855">
    <property type="entry name" value="Cdc37_N_dom"/>
</dbReference>
<dbReference type="Pfam" id="PF08564">
    <property type="entry name" value="CDC37_C"/>
    <property type="match status" value="1"/>
</dbReference>
<feature type="region of interest" description="Disordered" evidence="7">
    <location>
        <begin position="362"/>
        <end position="400"/>
    </location>
</feature>
<dbReference type="GO" id="GO:0050821">
    <property type="term" value="P:protein stabilization"/>
    <property type="evidence" value="ECO:0007669"/>
    <property type="project" value="TreeGrafter"/>
</dbReference>
<evidence type="ECO:0000256" key="4">
    <source>
        <dbReference type="ARBA" id="ARBA00023186"/>
    </source>
</evidence>
<feature type="coiled-coil region" evidence="6">
    <location>
        <begin position="68"/>
        <end position="120"/>
    </location>
</feature>
<dbReference type="GO" id="GO:0051087">
    <property type="term" value="F:protein-folding chaperone binding"/>
    <property type="evidence" value="ECO:0007669"/>
    <property type="project" value="TreeGrafter"/>
</dbReference>
<comment type="similarity">
    <text evidence="2">Belongs to the CDC37 family.</text>
</comment>
<keyword evidence="13" id="KW-1185">Reference proteome</keyword>
<protein>
    <recommendedName>
        <fullName evidence="5">Hsp90 chaperone protein kinase-targeting subunit</fullName>
    </recommendedName>
</protein>
<dbReference type="FunFam" id="1.20.58.610:FF:000001">
    <property type="entry name" value="Hsp90 co-chaperone Cdc37-like 1"/>
    <property type="match status" value="1"/>
</dbReference>
<name>A0A448WJJ5_9PLAT</name>
<sequence length="400" mass="46936">MRAFLFSPLLFAMAGLNYSKWDHIEVSDDEDDTHPNIDTPSLFRWRHQARVERDAQWNKEKIEFETGLKEHLGKYEKAERALNEALKSGSRDLAKYKKDMEKMEEENELWKVKQEEWKKKEKLRPWNIDTICHEGKSKTFINSAKLKFEKPEKEDDETAIQRLKDFVDKHRKLIRQFGLFSKPADSQKFLSEHPYLVCDETANQLVLLCIDLAVEEKFDLMNHVSHQCIIMQFMLELAKSLKVDPRAVIRLFFAKFLDPEPEYKKAFEDELEAFRQRIRARANVRIEEAMAKLEEEEKMQRLGPGGLDPVEVFESLPKELQTCFETKDVSLLTQTIMKMDPKDAEYHMKRCIDSGLWVENASKMGDDNEAGQKDSEEKSLAEEVDEEDQRINDVGEFSKS</sequence>
<dbReference type="PANTHER" id="PTHR12800">
    <property type="entry name" value="CDC37-RELATED"/>
    <property type="match status" value="1"/>
</dbReference>
<dbReference type="Proteomes" id="UP000784294">
    <property type="component" value="Unassembled WGS sequence"/>
</dbReference>
<dbReference type="OrthoDB" id="440202at2759"/>
<dbReference type="SMART" id="SM01070">
    <property type="entry name" value="CDC37_M"/>
    <property type="match status" value="1"/>
</dbReference>
<evidence type="ECO:0000256" key="1">
    <source>
        <dbReference type="ARBA" id="ARBA00004496"/>
    </source>
</evidence>
<reference evidence="12" key="1">
    <citation type="submission" date="2018-11" db="EMBL/GenBank/DDBJ databases">
        <authorList>
            <consortium name="Pathogen Informatics"/>
        </authorList>
    </citation>
    <scope>NUCLEOTIDE SEQUENCE</scope>
</reference>
<evidence type="ECO:0000313" key="12">
    <source>
        <dbReference type="EMBL" id="VEL13284.1"/>
    </source>
</evidence>
<dbReference type="Gene3D" id="1.20.58.610">
    <property type="entry name" value="Cdc37, Hsp90 binding domain"/>
    <property type="match status" value="1"/>
</dbReference>
<keyword evidence="8" id="KW-0732">Signal</keyword>
<dbReference type="InterPro" id="IPR013874">
    <property type="entry name" value="Cdc37_Hsp90-bd"/>
</dbReference>
<accession>A0A448WJJ5</accession>
<dbReference type="InterPro" id="IPR038189">
    <property type="entry name" value="Cdc37_Hsp90-bd_sf"/>
</dbReference>
<dbReference type="GO" id="GO:0031072">
    <property type="term" value="F:heat shock protein binding"/>
    <property type="evidence" value="ECO:0007669"/>
    <property type="project" value="TreeGrafter"/>
</dbReference>
<evidence type="ECO:0000259" key="11">
    <source>
        <dbReference type="SMART" id="SM01071"/>
    </source>
</evidence>
<dbReference type="PANTHER" id="PTHR12800:SF4">
    <property type="entry name" value="HSP90 CO-CHAPERONE CDC37"/>
    <property type="match status" value="1"/>
</dbReference>
<evidence type="ECO:0000256" key="2">
    <source>
        <dbReference type="ARBA" id="ARBA00006222"/>
    </source>
</evidence>
<dbReference type="GO" id="GO:0019901">
    <property type="term" value="F:protein kinase binding"/>
    <property type="evidence" value="ECO:0007669"/>
    <property type="project" value="InterPro"/>
</dbReference>
<feature type="compositionally biased region" description="Basic and acidic residues" evidence="7">
    <location>
        <begin position="364"/>
        <end position="381"/>
    </location>
</feature>
<evidence type="ECO:0000256" key="7">
    <source>
        <dbReference type="SAM" id="MobiDB-lite"/>
    </source>
</evidence>
<dbReference type="SMART" id="SM01071">
    <property type="entry name" value="CDC37_N"/>
    <property type="match status" value="1"/>
</dbReference>
<evidence type="ECO:0000256" key="6">
    <source>
        <dbReference type="SAM" id="Coils"/>
    </source>
</evidence>
<gene>
    <name evidence="12" type="ORF">PXEA_LOCUS6724</name>
</gene>
<organism evidence="12 13">
    <name type="scientific">Protopolystoma xenopodis</name>
    <dbReference type="NCBI Taxonomy" id="117903"/>
    <lineage>
        <taxon>Eukaryota</taxon>
        <taxon>Metazoa</taxon>
        <taxon>Spiralia</taxon>
        <taxon>Lophotrochozoa</taxon>
        <taxon>Platyhelminthes</taxon>
        <taxon>Monogenea</taxon>
        <taxon>Polyopisthocotylea</taxon>
        <taxon>Polystomatidea</taxon>
        <taxon>Polystomatidae</taxon>
        <taxon>Protopolystoma</taxon>
    </lineage>
</organism>
<dbReference type="GO" id="GO:0006457">
    <property type="term" value="P:protein folding"/>
    <property type="evidence" value="ECO:0007669"/>
    <property type="project" value="TreeGrafter"/>
</dbReference>